<dbReference type="EMBL" id="JAADJZ010000007">
    <property type="protein sequence ID" value="KAF2873631.1"/>
    <property type="molecule type" value="Genomic_DNA"/>
</dbReference>
<proteinExistence type="predicted"/>
<dbReference type="Proteomes" id="UP000481861">
    <property type="component" value="Unassembled WGS sequence"/>
</dbReference>
<comment type="caution">
    <text evidence="1">The sequence shown here is derived from an EMBL/GenBank/DDBJ whole genome shotgun (WGS) entry which is preliminary data.</text>
</comment>
<evidence type="ECO:0000313" key="1">
    <source>
        <dbReference type="EMBL" id="KAF2873631.1"/>
    </source>
</evidence>
<dbReference type="AlphaFoldDB" id="A0A7C8ICE2"/>
<name>A0A7C8ICE2_9PLEO</name>
<sequence length="191" mass="21025">MAWRIGEINTRFVVSKGLTTKESKRIMRGNIRSILPYQIGLSLLCLTSLRVPVFACPSSALSNPTGTTTVSAFLFMEIPFVLPFAETGLKVEPSSIILRYLSLFALRSIKPIEKASMRRHIVAASMPAIAIGVNPFSDDGFEVVVDVYEARVVVGVAELRELGEDGGRCDATCEAILHCVSKRFFVWRNAN</sequence>
<accession>A0A7C8ICE2</accession>
<reference evidence="1 2" key="1">
    <citation type="submission" date="2020-01" db="EMBL/GenBank/DDBJ databases">
        <authorList>
            <consortium name="DOE Joint Genome Institute"/>
            <person name="Haridas S."/>
            <person name="Albert R."/>
            <person name="Binder M."/>
            <person name="Bloem J."/>
            <person name="Labutti K."/>
            <person name="Salamov A."/>
            <person name="Andreopoulos B."/>
            <person name="Baker S.E."/>
            <person name="Barry K."/>
            <person name="Bills G."/>
            <person name="Bluhm B.H."/>
            <person name="Cannon C."/>
            <person name="Castanera R."/>
            <person name="Culley D.E."/>
            <person name="Daum C."/>
            <person name="Ezra D."/>
            <person name="Gonzalez J.B."/>
            <person name="Henrissat B."/>
            <person name="Kuo A."/>
            <person name="Liang C."/>
            <person name="Lipzen A."/>
            <person name="Lutzoni F."/>
            <person name="Magnuson J."/>
            <person name="Mondo S."/>
            <person name="Nolan M."/>
            <person name="Ohm R."/>
            <person name="Pangilinan J."/>
            <person name="Park H.-J.H."/>
            <person name="Ramirez L."/>
            <person name="Alfaro M."/>
            <person name="Sun H."/>
            <person name="Tritt A."/>
            <person name="Yoshinaga Y."/>
            <person name="Zwiers L.-H.L."/>
            <person name="Turgeon B.G."/>
            <person name="Goodwin S.B."/>
            <person name="Spatafora J.W."/>
            <person name="Crous P.W."/>
            <person name="Grigoriev I.V."/>
        </authorList>
    </citation>
    <scope>NUCLEOTIDE SEQUENCE [LARGE SCALE GENOMIC DNA]</scope>
    <source>
        <strain evidence="1 2">CBS 611.86</strain>
    </source>
</reference>
<keyword evidence="2" id="KW-1185">Reference proteome</keyword>
<protein>
    <submittedName>
        <fullName evidence="1">Uncharacterized protein</fullName>
    </submittedName>
</protein>
<organism evidence="1 2">
    <name type="scientific">Massariosphaeria phaeospora</name>
    <dbReference type="NCBI Taxonomy" id="100035"/>
    <lineage>
        <taxon>Eukaryota</taxon>
        <taxon>Fungi</taxon>
        <taxon>Dikarya</taxon>
        <taxon>Ascomycota</taxon>
        <taxon>Pezizomycotina</taxon>
        <taxon>Dothideomycetes</taxon>
        <taxon>Pleosporomycetidae</taxon>
        <taxon>Pleosporales</taxon>
        <taxon>Pleosporales incertae sedis</taxon>
        <taxon>Massariosphaeria</taxon>
    </lineage>
</organism>
<gene>
    <name evidence="1" type="ORF">BDV95DRAFT_349219</name>
</gene>
<evidence type="ECO:0000313" key="2">
    <source>
        <dbReference type="Proteomes" id="UP000481861"/>
    </source>
</evidence>